<comment type="caution">
    <text evidence="6">The sequence shown here is derived from an EMBL/GenBank/DDBJ whole genome shotgun (WGS) entry which is preliminary data.</text>
</comment>
<dbReference type="InterPro" id="IPR001647">
    <property type="entry name" value="HTH_TetR"/>
</dbReference>
<dbReference type="Proteomes" id="UP000549617">
    <property type="component" value="Unassembled WGS sequence"/>
</dbReference>
<proteinExistence type="predicted"/>
<evidence type="ECO:0000259" key="5">
    <source>
        <dbReference type="PROSITE" id="PS50977"/>
    </source>
</evidence>
<dbReference type="InterPro" id="IPR009057">
    <property type="entry name" value="Homeodomain-like_sf"/>
</dbReference>
<gene>
    <name evidence="6" type="ORF">FHS49_001733</name>
</gene>
<protein>
    <submittedName>
        <fullName evidence="6">AcrR family transcriptional regulator</fullName>
    </submittedName>
</protein>
<organism evidence="6 7">
    <name type="scientific">Sphingobium boeckii</name>
    <dbReference type="NCBI Taxonomy" id="1082345"/>
    <lineage>
        <taxon>Bacteria</taxon>
        <taxon>Pseudomonadati</taxon>
        <taxon>Pseudomonadota</taxon>
        <taxon>Alphaproteobacteria</taxon>
        <taxon>Sphingomonadales</taxon>
        <taxon>Sphingomonadaceae</taxon>
        <taxon>Sphingobium</taxon>
    </lineage>
</organism>
<dbReference type="SUPFAM" id="SSF46689">
    <property type="entry name" value="Homeodomain-like"/>
    <property type="match status" value="1"/>
</dbReference>
<dbReference type="GO" id="GO:0003700">
    <property type="term" value="F:DNA-binding transcription factor activity"/>
    <property type="evidence" value="ECO:0007669"/>
    <property type="project" value="TreeGrafter"/>
</dbReference>
<dbReference type="PANTHER" id="PTHR30055">
    <property type="entry name" value="HTH-TYPE TRANSCRIPTIONAL REGULATOR RUTR"/>
    <property type="match status" value="1"/>
</dbReference>
<keyword evidence="7" id="KW-1185">Reference proteome</keyword>
<dbReference type="RefSeq" id="WP_184017288.1">
    <property type="nucleotide sequence ID" value="NZ_JACIJC010000002.1"/>
</dbReference>
<evidence type="ECO:0000256" key="3">
    <source>
        <dbReference type="ARBA" id="ARBA00023163"/>
    </source>
</evidence>
<evidence type="ECO:0000256" key="4">
    <source>
        <dbReference type="PROSITE-ProRule" id="PRU00335"/>
    </source>
</evidence>
<keyword evidence="3" id="KW-0804">Transcription</keyword>
<accession>A0A7W9AHI9</accession>
<dbReference type="InterPro" id="IPR041669">
    <property type="entry name" value="TetR_C_15"/>
</dbReference>
<dbReference type="GO" id="GO:0000976">
    <property type="term" value="F:transcription cis-regulatory region binding"/>
    <property type="evidence" value="ECO:0007669"/>
    <property type="project" value="TreeGrafter"/>
</dbReference>
<feature type="DNA-binding region" description="H-T-H motif" evidence="4">
    <location>
        <begin position="44"/>
        <end position="63"/>
    </location>
</feature>
<feature type="domain" description="HTH tetR-type" evidence="5">
    <location>
        <begin position="21"/>
        <end position="81"/>
    </location>
</feature>
<dbReference type="PRINTS" id="PR00455">
    <property type="entry name" value="HTHTETR"/>
</dbReference>
<evidence type="ECO:0000313" key="7">
    <source>
        <dbReference type="Proteomes" id="UP000549617"/>
    </source>
</evidence>
<dbReference type="PANTHER" id="PTHR30055:SF234">
    <property type="entry name" value="HTH-TYPE TRANSCRIPTIONAL REGULATOR BETI"/>
    <property type="match status" value="1"/>
</dbReference>
<evidence type="ECO:0000256" key="1">
    <source>
        <dbReference type="ARBA" id="ARBA00023015"/>
    </source>
</evidence>
<sequence length="208" mass="22255">MNRPAPSLLQPRKMPQQARSAATIEAIYTATIQVLLADGVGRLTTTRVAERAGVSVGTMYQYYPHKQALLFAVVERQLEAIIASMLTAAEGLEGSDLATLAEGLAIAWLDAKTADMVASRAIYGIAAEFDLGEVMGNAMKQMIEVIGRLLAAAPDARFTDIGSIAFMLATLLGGSVRVVMELEASQEHLSCLRRELPRVCQAYLAAAT</sequence>
<dbReference type="InterPro" id="IPR050109">
    <property type="entry name" value="HTH-type_TetR-like_transc_reg"/>
</dbReference>
<dbReference type="Pfam" id="PF17918">
    <property type="entry name" value="TetR_C_15"/>
    <property type="match status" value="1"/>
</dbReference>
<dbReference type="PROSITE" id="PS50977">
    <property type="entry name" value="HTH_TETR_2"/>
    <property type="match status" value="1"/>
</dbReference>
<keyword evidence="1" id="KW-0805">Transcription regulation</keyword>
<dbReference type="Gene3D" id="1.10.357.10">
    <property type="entry name" value="Tetracycline Repressor, domain 2"/>
    <property type="match status" value="1"/>
</dbReference>
<dbReference type="EMBL" id="JACIJC010000002">
    <property type="protein sequence ID" value="MBB5685725.1"/>
    <property type="molecule type" value="Genomic_DNA"/>
</dbReference>
<keyword evidence="2 4" id="KW-0238">DNA-binding</keyword>
<dbReference type="Pfam" id="PF00440">
    <property type="entry name" value="TetR_N"/>
    <property type="match status" value="1"/>
</dbReference>
<evidence type="ECO:0000313" key="6">
    <source>
        <dbReference type="EMBL" id="MBB5685725.1"/>
    </source>
</evidence>
<evidence type="ECO:0000256" key="2">
    <source>
        <dbReference type="ARBA" id="ARBA00023125"/>
    </source>
</evidence>
<name>A0A7W9AHI9_9SPHN</name>
<dbReference type="AlphaFoldDB" id="A0A7W9AHI9"/>
<reference evidence="6 7" key="1">
    <citation type="submission" date="2020-08" db="EMBL/GenBank/DDBJ databases">
        <title>Genomic Encyclopedia of Type Strains, Phase IV (KMG-IV): sequencing the most valuable type-strain genomes for metagenomic binning, comparative biology and taxonomic classification.</title>
        <authorList>
            <person name="Goeker M."/>
        </authorList>
    </citation>
    <scope>NUCLEOTIDE SEQUENCE [LARGE SCALE GENOMIC DNA]</scope>
    <source>
        <strain evidence="6 7">DSM 25079</strain>
    </source>
</reference>